<proteinExistence type="predicted"/>
<organism evidence="1">
    <name type="scientific">Magnetospirillum gryphiswaldense</name>
    <dbReference type="NCBI Taxonomy" id="55518"/>
    <lineage>
        <taxon>Bacteria</taxon>
        <taxon>Pseudomonadati</taxon>
        <taxon>Pseudomonadota</taxon>
        <taxon>Alphaproteobacteria</taxon>
        <taxon>Rhodospirillales</taxon>
        <taxon>Rhodospirillaceae</taxon>
        <taxon>Magnetospirillum</taxon>
    </lineage>
</organism>
<reference evidence="1" key="1">
    <citation type="journal article" date="2007" name="J. Bacteriol.">
        <title>Comparative genome analysis of four magnetotactic bacteria reveals a complex set of group-specific genes implicated in magnetosome biomineralization and function.</title>
        <authorList>
            <person name="Richter M."/>
            <person name="Kube M."/>
            <person name="Bazylinski D.A."/>
            <person name="Lombardot T."/>
            <person name="Gloeckner F.O."/>
            <person name="Reinhardt R."/>
            <person name="Schueler D."/>
        </authorList>
    </citation>
    <scope>NUCLEOTIDE SEQUENCE</scope>
    <source>
        <strain evidence="1">MSR-1</strain>
    </source>
</reference>
<protein>
    <submittedName>
        <fullName evidence="1">Uncharacterized protein</fullName>
    </submittedName>
</protein>
<dbReference type="EMBL" id="CU459003">
    <property type="protein sequence ID" value="CAM77076.1"/>
    <property type="molecule type" value="Genomic_DNA"/>
</dbReference>
<dbReference type="AlphaFoldDB" id="A4U2G9"/>
<accession>A4U2G9</accession>
<name>A4U2G9_9PROT</name>
<sequence>MDFLSRVKKEMSEGIARAIFEDAGYRVIDAGVEKVFREVACLSPLEYAKLAMPDAVRKLPDFMVMNREQDQKYLIEVKYRDSWSKAVLSEVKDQVALFGEMILLSINASADNPRKFKDSPSRFIRCCALRLNAGVYEMEMRNNRGWEPVDKLDDDAGLWWATWPLWEKFPQLKEDGNSKTLSLAVKTLKGILTE</sequence>
<evidence type="ECO:0000313" key="1">
    <source>
        <dbReference type="EMBL" id="CAM77076.1"/>
    </source>
</evidence>
<gene>
    <name evidence="1" type="ORF">MGR_3579</name>
</gene>